<protein>
    <recommendedName>
        <fullName evidence="1">Glycosyl transferase family 1 domain-containing protein</fullName>
    </recommendedName>
</protein>
<name>A0A1F8GP68_9BACT</name>
<dbReference type="GO" id="GO:0016757">
    <property type="term" value="F:glycosyltransferase activity"/>
    <property type="evidence" value="ECO:0007669"/>
    <property type="project" value="InterPro"/>
</dbReference>
<dbReference type="AlphaFoldDB" id="A0A1F8GP68"/>
<dbReference type="Gene3D" id="3.40.50.2000">
    <property type="entry name" value="Glycogen Phosphorylase B"/>
    <property type="match status" value="2"/>
</dbReference>
<dbReference type="SUPFAM" id="SSF53756">
    <property type="entry name" value="UDP-Glycosyltransferase/glycogen phosphorylase"/>
    <property type="match status" value="1"/>
</dbReference>
<feature type="domain" description="Glycosyl transferase family 1" evidence="1">
    <location>
        <begin position="217"/>
        <end position="310"/>
    </location>
</feature>
<reference evidence="2 3" key="1">
    <citation type="journal article" date="2016" name="Nat. Commun.">
        <title>Thousands of microbial genomes shed light on interconnected biogeochemical processes in an aquifer system.</title>
        <authorList>
            <person name="Anantharaman K."/>
            <person name="Brown C.T."/>
            <person name="Hug L.A."/>
            <person name="Sharon I."/>
            <person name="Castelle C.J."/>
            <person name="Probst A.J."/>
            <person name="Thomas B.C."/>
            <person name="Singh A."/>
            <person name="Wilkins M.J."/>
            <person name="Karaoz U."/>
            <person name="Brodie E.L."/>
            <person name="Williams K.H."/>
            <person name="Hubbard S.S."/>
            <person name="Banfield J.F."/>
        </authorList>
    </citation>
    <scope>NUCLEOTIDE SEQUENCE [LARGE SCALE GENOMIC DNA]</scope>
</reference>
<organism evidence="2 3">
    <name type="scientific">Candidatus Yanofskybacteria bacterium RIFCSPLOWO2_01_FULL_44_22</name>
    <dbReference type="NCBI Taxonomy" id="1802697"/>
    <lineage>
        <taxon>Bacteria</taxon>
        <taxon>Candidatus Yanofskyibacteriota</taxon>
    </lineage>
</organism>
<gene>
    <name evidence="2" type="ORF">A2925_04330</name>
</gene>
<evidence type="ECO:0000259" key="1">
    <source>
        <dbReference type="Pfam" id="PF00534"/>
    </source>
</evidence>
<evidence type="ECO:0000313" key="3">
    <source>
        <dbReference type="Proteomes" id="UP000178256"/>
    </source>
</evidence>
<accession>A0A1F8GP68</accession>
<dbReference type="EMBL" id="MGKL01000003">
    <property type="protein sequence ID" value="OGN26780.1"/>
    <property type="molecule type" value="Genomic_DNA"/>
</dbReference>
<evidence type="ECO:0000313" key="2">
    <source>
        <dbReference type="EMBL" id="OGN26780.1"/>
    </source>
</evidence>
<dbReference type="STRING" id="1802697.A2925_04330"/>
<comment type="caution">
    <text evidence="2">The sequence shown here is derived from an EMBL/GenBank/DDBJ whole genome shotgun (WGS) entry which is preliminary data.</text>
</comment>
<dbReference type="Proteomes" id="UP000178256">
    <property type="component" value="Unassembled WGS sequence"/>
</dbReference>
<dbReference type="Pfam" id="PF00534">
    <property type="entry name" value="Glycos_transf_1"/>
    <property type="match status" value="1"/>
</dbReference>
<proteinExistence type="predicted"/>
<dbReference type="InterPro" id="IPR001296">
    <property type="entry name" value="Glyco_trans_1"/>
</dbReference>
<sequence>MKKIAFVVGVFPAVSETWMINQVAGALDRGFDVDIYSFERQDEKNVSDVYRKYKMSERTRYIGMPENKIVRIALALPKIIRLLLVSPGTLFKSLNVGEYGRNALSLKFLFWSEAFAGKKYDLIHLHDGVIAARFLTIRDIAGIKGKLLTSFYGQDVSRRVKENPHIYDRLKKTDSEFIVMSDYMRKRVVDMGFDEKRVHTVSIFGIDVDAHPFKERTISPGETFEIAAMGRFVEKKGFDDILRALAIVKQKANRKFHFSFIGGGELDQKLRKMTTDLDLDDVVSYKGYMKIEDAMKYLMGMHLYLQPSKMASDGDQE</sequence>
<dbReference type="PANTHER" id="PTHR12526">
    <property type="entry name" value="GLYCOSYLTRANSFERASE"/>
    <property type="match status" value="1"/>
</dbReference>